<dbReference type="SUPFAM" id="SSF55729">
    <property type="entry name" value="Acyl-CoA N-acyltransferases (Nat)"/>
    <property type="match status" value="1"/>
</dbReference>
<dbReference type="EMBL" id="MNAN01000035">
    <property type="protein sequence ID" value="OHU93981.1"/>
    <property type="molecule type" value="Genomic_DNA"/>
</dbReference>
<protein>
    <recommendedName>
        <fullName evidence="1">N-acetyltransferase domain-containing protein</fullName>
    </recommendedName>
</protein>
<dbReference type="OrthoDB" id="8780005at2"/>
<dbReference type="AlphaFoldDB" id="A0A1S1N6U6"/>
<dbReference type="Gene3D" id="3.40.630.30">
    <property type="match status" value="1"/>
</dbReference>
<feature type="domain" description="N-acetyltransferase" evidence="1">
    <location>
        <begin position="1"/>
        <end position="126"/>
    </location>
</feature>
<dbReference type="InterPro" id="IPR000182">
    <property type="entry name" value="GNAT_dom"/>
</dbReference>
<evidence type="ECO:0000313" key="2">
    <source>
        <dbReference type="EMBL" id="OHU93981.1"/>
    </source>
</evidence>
<comment type="caution">
    <text evidence="2">The sequence shown here is derived from an EMBL/GenBank/DDBJ whole genome shotgun (WGS) entry which is preliminary data.</text>
</comment>
<sequence length="133" mass="15286">MQISLLDPLATPLINKFYQRHKGRGRAIKQDQNWVVKAPEIIAACRVQHKEGELFLSSVLVSEEYRNQGVACTLLAQVIAYQNSTLYTFAYRHLLGFYQRLGFVECTLPLKLQPYFNSYVAQKRDIVAMCLSK</sequence>
<proteinExistence type="predicted"/>
<dbReference type="STRING" id="327939.BIW53_17320"/>
<keyword evidence="3" id="KW-1185">Reference proteome</keyword>
<evidence type="ECO:0000259" key="1">
    <source>
        <dbReference type="PROSITE" id="PS51186"/>
    </source>
</evidence>
<accession>A0A1S1N6U6</accession>
<dbReference type="Proteomes" id="UP000180253">
    <property type="component" value="Unassembled WGS sequence"/>
</dbReference>
<dbReference type="InterPro" id="IPR016181">
    <property type="entry name" value="Acyl_CoA_acyltransferase"/>
</dbReference>
<gene>
    <name evidence="2" type="ORF">BIW53_17320</name>
</gene>
<dbReference type="Pfam" id="PF13508">
    <property type="entry name" value="Acetyltransf_7"/>
    <property type="match status" value="1"/>
</dbReference>
<dbReference type="CDD" id="cd04301">
    <property type="entry name" value="NAT_SF"/>
    <property type="match status" value="1"/>
</dbReference>
<dbReference type="GO" id="GO:0016747">
    <property type="term" value="F:acyltransferase activity, transferring groups other than amino-acyl groups"/>
    <property type="evidence" value="ECO:0007669"/>
    <property type="project" value="InterPro"/>
</dbReference>
<name>A0A1S1N6U6_9GAMM</name>
<dbReference type="RefSeq" id="WP_070993273.1">
    <property type="nucleotide sequence ID" value="NZ_CBCSHD010000004.1"/>
</dbReference>
<evidence type="ECO:0000313" key="3">
    <source>
        <dbReference type="Proteomes" id="UP000180253"/>
    </source>
</evidence>
<dbReference type="PROSITE" id="PS51186">
    <property type="entry name" value="GNAT"/>
    <property type="match status" value="1"/>
</dbReference>
<organism evidence="2 3">
    <name type="scientific">Pseudoalteromonas byunsanensis</name>
    <dbReference type="NCBI Taxonomy" id="327939"/>
    <lineage>
        <taxon>Bacteria</taxon>
        <taxon>Pseudomonadati</taxon>
        <taxon>Pseudomonadota</taxon>
        <taxon>Gammaproteobacteria</taxon>
        <taxon>Alteromonadales</taxon>
        <taxon>Pseudoalteromonadaceae</taxon>
        <taxon>Pseudoalteromonas</taxon>
    </lineage>
</organism>
<reference evidence="2 3" key="1">
    <citation type="submission" date="2016-10" db="EMBL/GenBank/DDBJ databases">
        <title>Pseudoalteromonas amylolytica sp. nov., isolated from the surface seawater.</title>
        <authorList>
            <person name="Wu Y.-H."/>
            <person name="Cheng H."/>
            <person name="Jin X.-B."/>
            <person name="Wang C.-S."/>
            <person name="Xu X.-W."/>
        </authorList>
    </citation>
    <scope>NUCLEOTIDE SEQUENCE [LARGE SCALE GENOMIC DNA]</scope>
    <source>
        <strain evidence="2 3">JCM 12483</strain>
    </source>
</reference>